<organism evidence="2 3">
    <name type="scientific">Candidatus Nitrosotenuis cloacae</name>
    <dbReference type="NCBI Taxonomy" id="1603555"/>
    <lineage>
        <taxon>Archaea</taxon>
        <taxon>Nitrososphaerota</taxon>
        <taxon>Candidatus Nitrosotenuis</taxon>
    </lineage>
</organism>
<accession>A0A3G1B238</accession>
<evidence type="ECO:0000313" key="2">
    <source>
        <dbReference type="EMBL" id="AJZ76196.1"/>
    </source>
</evidence>
<keyword evidence="3" id="KW-1185">Reference proteome</keyword>
<sequence>MKSLNKIKKKMKKWVKDKDENVSFARVISLVHIMILLAIVLFVLLLFWIDSVFGIENIARMLQELLSFFQTILIDRFDLLKAGV</sequence>
<name>A0A3G1B238_9ARCH</name>
<keyword evidence="1" id="KW-0812">Transmembrane</keyword>
<evidence type="ECO:0000313" key="3">
    <source>
        <dbReference type="Proteomes" id="UP000266745"/>
    </source>
</evidence>
<dbReference type="AlphaFoldDB" id="A0A3G1B238"/>
<keyword evidence="1" id="KW-1133">Transmembrane helix</keyword>
<evidence type="ECO:0000256" key="1">
    <source>
        <dbReference type="SAM" id="Phobius"/>
    </source>
</evidence>
<proteinExistence type="predicted"/>
<gene>
    <name evidence="2" type="ORF">SU86_007275</name>
</gene>
<dbReference type="GeneID" id="24874356"/>
<dbReference type="STRING" id="1603555.SU86_007275"/>
<dbReference type="KEGG" id="tah:SU86_007275"/>
<feature type="transmembrane region" description="Helical" evidence="1">
    <location>
        <begin position="21"/>
        <end position="49"/>
    </location>
</feature>
<dbReference type="EMBL" id="CP011097">
    <property type="protein sequence ID" value="AJZ76196.1"/>
    <property type="molecule type" value="Genomic_DNA"/>
</dbReference>
<protein>
    <submittedName>
        <fullName evidence="2">Uncharacterized protein</fullName>
    </submittedName>
</protein>
<dbReference type="RefSeq" id="WP_048186886.1">
    <property type="nucleotide sequence ID" value="NZ_CP011097.1"/>
</dbReference>
<dbReference type="Proteomes" id="UP000266745">
    <property type="component" value="Chromosome"/>
</dbReference>
<reference evidence="2 3" key="1">
    <citation type="journal article" date="2016" name="Sci. Rep.">
        <title>A novel ammonia-oxidizing archaeon from wastewater treatment plant: Its enrichment, physiological and genomic characteristics.</title>
        <authorList>
            <person name="Li Y."/>
            <person name="Ding K."/>
            <person name="Wen X."/>
            <person name="Zhang B."/>
            <person name="Shen B."/>
            <person name="Yang Y."/>
        </authorList>
    </citation>
    <scope>NUCLEOTIDE SEQUENCE [LARGE SCALE GENOMIC DNA]</scope>
    <source>
        <strain evidence="2 3">SAT1</strain>
    </source>
</reference>
<keyword evidence="1" id="KW-0472">Membrane</keyword>